<keyword evidence="3 6" id="KW-0812">Transmembrane</keyword>
<evidence type="ECO:0000256" key="2">
    <source>
        <dbReference type="ARBA" id="ARBA00006665"/>
    </source>
</evidence>
<feature type="transmembrane region" description="Helical" evidence="6">
    <location>
        <begin position="44"/>
        <end position="64"/>
    </location>
</feature>
<dbReference type="GO" id="GO:0016020">
    <property type="term" value="C:membrane"/>
    <property type="evidence" value="ECO:0007669"/>
    <property type="project" value="UniProtKB-SubCell"/>
</dbReference>
<reference evidence="7 8" key="1">
    <citation type="journal article" date="2019" name="Sci. Rep.">
        <title>Comparative genomics of chytrid fungi reveal insights into the obligate biotrophic and pathogenic lifestyle of Synchytrium endobioticum.</title>
        <authorList>
            <person name="van de Vossenberg B.T.L.H."/>
            <person name="Warris S."/>
            <person name="Nguyen H.D.T."/>
            <person name="van Gent-Pelzer M.P.E."/>
            <person name="Joly D.L."/>
            <person name="van de Geest H.C."/>
            <person name="Bonants P.J.M."/>
            <person name="Smith D.S."/>
            <person name="Levesque C.A."/>
            <person name="van der Lee T.A.J."/>
        </authorList>
    </citation>
    <scope>NUCLEOTIDE SEQUENCE [LARGE SCALE GENOMIC DNA]</scope>
    <source>
        <strain evidence="7 8">MB42</strain>
    </source>
</reference>
<accession>A0A507CX84</accession>
<keyword evidence="4 6" id="KW-1133">Transmembrane helix</keyword>
<gene>
    <name evidence="7" type="ORF">SeMB42_g04607</name>
</gene>
<feature type="transmembrane region" description="Helical" evidence="6">
    <location>
        <begin position="198"/>
        <end position="220"/>
    </location>
</feature>
<feature type="transmembrane region" description="Helical" evidence="6">
    <location>
        <begin position="365"/>
        <end position="384"/>
    </location>
</feature>
<dbReference type="PANTHER" id="PTHR10383:SF9">
    <property type="entry name" value="SERINE INCORPORATOR, ISOFORM F"/>
    <property type="match status" value="1"/>
</dbReference>
<feature type="transmembrane region" description="Helical" evidence="6">
    <location>
        <begin position="159"/>
        <end position="178"/>
    </location>
</feature>
<feature type="transmembrane region" description="Helical" evidence="6">
    <location>
        <begin position="132"/>
        <end position="153"/>
    </location>
</feature>
<dbReference type="AlphaFoldDB" id="A0A507CX84"/>
<feature type="transmembrane region" description="Helical" evidence="6">
    <location>
        <begin position="87"/>
        <end position="111"/>
    </location>
</feature>
<dbReference type="InterPro" id="IPR005016">
    <property type="entry name" value="TDE1/TMS"/>
</dbReference>
<feature type="transmembrane region" description="Helical" evidence="6">
    <location>
        <begin position="303"/>
        <end position="321"/>
    </location>
</feature>
<organism evidence="7 8">
    <name type="scientific">Synchytrium endobioticum</name>
    <dbReference type="NCBI Taxonomy" id="286115"/>
    <lineage>
        <taxon>Eukaryota</taxon>
        <taxon>Fungi</taxon>
        <taxon>Fungi incertae sedis</taxon>
        <taxon>Chytridiomycota</taxon>
        <taxon>Chytridiomycota incertae sedis</taxon>
        <taxon>Chytridiomycetes</taxon>
        <taxon>Synchytriales</taxon>
        <taxon>Synchytriaceae</taxon>
        <taxon>Synchytrium</taxon>
    </lineage>
</organism>
<keyword evidence="8" id="KW-1185">Reference proteome</keyword>
<proteinExistence type="inferred from homology"/>
<dbReference type="Proteomes" id="UP000317494">
    <property type="component" value="Unassembled WGS sequence"/>
</dbReference>
<evidence type="ECO:0000256" key="4">
    <source>
        <dbReference type="ARBA" id="ARBA00022989"/>
    </source>
</evidence>
<feature type="transmembrane region" description="Helical" evidence="6">
    <location>
        <begin position="404"/>
        <end position="428"/>
    </location>
</feature>
<evidence type="ECO:0000313" key="7">
    <source>
        <dbReference type="EMBL" id="TPX43735.1"/>
    </source>
</evidence>
<comment type="subcellular location">
    <subcellularLocation>
        <location evidence="1">Membrane</location>
        <topology evidence="1">Multi-pass membrane protein</topology>
    </subcellularLocation>
</comment>
<protein>
    <recommendedName>
        <fullName evidence="9">Serine incorporator</fullName>
    </recommendedName>
</protein>
<dbReference type="EMBL" id="QEAN01000191">
    <property type="protein sequence ID" value="TPX43735.1"/>
    <property type="molecule type" value="Genomic_DNA"/>
</dbReference>
<comment type="caution">
    <text evidence="7">The sequence shown here is derived from an EMBL/GenBank/DDBJ whole genome shotgun (WGS) entry which is preliminary data.</text>
</comment>
<dbReference type="PANTHER" id="PTHR10383">
    <property type="entry name" value="SERINE INCORPORATOR"/>
    <property type="match status" value="1"/>
</dbReference>
<dbReference type="VEuPathDB" id="FungiDB:SeMB42_g04607"/>
<evidence type="ECO:0000256" key="6">
    <source>
        <dbReference type="SAM" id="Phobius"/>
    </source>
</evidence>
<keyword evidence="5 6" id="KW-0472">Membrane</keyword>
<dbReference type="Pfam" id="PF03348">
    <property type="entry name" value="Serinc"/>
    <property type="match status" value="1"/>
</dbReference>
<feature type="transmembrane region" description="Helical" evidence="6">
    <location>
        <begin position="265"/>
        <end position="283"/>
    </location>
</feature>
<name>A0A507CX84_9FUNG</name>
<evidence type="ECO:0000256" key="3">
    <source>
        <dbReference type="ARBA" id="ARBA00022692"/>
    </source>
</evidence>
<sequence>MGGIISYLLTCLASETLCCFGQAACRCFGNICGSTSSTASRVGYALMFLLSSSLSWLFLTDWAIKKLQGSIPGSAYLHLTCPQGKCYGVLAVTRICLATSLFHLLLALLMLNTKNSRDWRASVQNGFWGFKLISWAGLVAGAFFLPNEFVVAWRTYVDMPGAAIFIQIQFLLLIDCAYATSESLMEAYEGTDDKRYVVVLVAVTACAFLGSLVAVILMYLWFGSPDCKLNQFFISLGWILCVLATPLSVAPAVQDALPKSGLGQAAMVTVYSTYLVASTLISVPTPPDDYTCNFTNKPGTSTATITALGVAFTFTALAYSASGAAIRGTMGAAEETALIPENEDENGDMYPADDEENGVQYSYSYFHIVFAMAAMYLAMLLTNWNTFEFLPDDNATIGKSMGAVWVKIVSSWVVLLLYAWSLIAPLVLDREFK</sequence>
<feature type="transmembrane region" description="Helical" evidence="6">
    <location>
        <begin position="232"/>
        <end position="253"/>
    </location>
</feature>
<evidence type="ECO:0000256" key="5">
    <source>
        <dbReference type="ARBA" id="ARBA00023136"/>
    </source>
</evidence>
<evidence type="ECO:0000313" key="8">
    <source>
        <dbReference type="Proteomes" id="UP000317494"/>
    </source>
</evidence>
<evidence type="ECO:0000256" key="1">
    <source>
        <dbReference type="ARBA" id="ARBA00004141"/>
    </source>
</evidence>
<comment type="similarity">
    <text evidence="2">Belongs to the TDE1 family.</text>
</comment>
<evidence type="ECO:0008006" key="9">
    <source>
        <dbReference type="Google" id="ProtNLM"/>
    </source>
</evidence>